<keyword evidence="3" id="KW-1185">Reference proteome</keyword>
<dbReference type="Proteomes" id="UP000465609">
    <property type="component" value="Chromosome"/>
</dbReference>
<gene>
    <name evidence="2" type="ORF">MAUB_57950</name>
</gene>
<evidence type="ECO:0000256" key="1">
    <source>
        <dbReference type="SAM" id="Phobius"/>
    </source>
</evidence>
<evidence type="ECO:0000313" key="2">
    <source>
        <dbReference type="EMBL" id="BBX87922.1"/>
    </source>
</evidence>
<sequence length="257" mass="26629">MREMWELPGPSARARALQAVQIVGLVWALAAVPLTIWLVFRTPPVSPPPATRHLSVMESAAVSISARSLANSQVSLSSTVDSAAARLEVKETVDVVRGIAHGTVQSQSQSAELLTLSDRVLLRGSAAFWATIGVPTNDPDWIEVGDRLGAISFPIAQALKALAPGPDAVVDYPATDATTMTFHAGDLAAEFAPSGLSQLTMGSRSAKVSRPSANDMAALNAVQVDRIGDVAKLVGNSGALTVAPLPPPSPPPPPPNS</sequence>
<feature type="transmembrane region" description="Helical" evidence="1">
    <location>
        <begin position="20"/>
        <end position="40"/>
    </location>
</feature>
<keyword evidence="1" id="KW-0812">Transmembrane</keyword>
<protein>
    <recommendedName>
        <fullName evidence="4">SAF domain-containing protein</fullName>
    </recommendedName>
</protein>
<keyword evidence="1" id="KW-1133">Transmembrane helix</keyword>
<evidence type="ECO:0008006" key="4">
    <source>
        <dbReference type="Google" id="ProtNLM"/>
    </source>
</evidence>
<evidence type="ECO:0000313" key="3">
    <source>
        <dbReference type="Proteomes" id="UP000465609"/>
    </source>
</evidence>
<dbReference type="EMBL" id="AP022577">
    <property type="protein sequence ID" value="BBX87922.1"/>
    <property type="molecule type" value="Genomic_DNA"/>
</dbReference>
<proteinExistence type="predicted"/>
<reference evidence="2 3" key="1">
    <citation type="journal article" date="2019" name="Emerg. Microbes Infect.">
        <title>Comprehensive subspecies identification of 175 nontuberculous mycobacteria species based on 7547 genomic profiles.</title>
        <authorList>
            <person name="Matsumoto Y."/>
            <person name="Kinjo T."/>
            <person name="Motooka D."/>
            <person name="Nabeya D."/>
            <person name="Jung N."/>
            <person name="Uechi K."/>
            <person name="Horii T."/>
            <person name="Iida T."/>
            <person name="Fujita J."/>
            <person name="Nakamura S."/>
        </authorList>
    </citation>
    <scope>NUCLEOTIDE SEQUENCE [LARGE SCALE GENOMIC DNA]</scope>
    <source>
        <strain evidence="2 3">JCM 15296</strain>
    </source>
</reference>
<name>A0ABN5Z3S6_9MYCO</name>
<organism evidence="2 3">
    <name type="scientific">Mycolicibacterium aubagnense</name>
    <dbReference type="NCBI Taxonomy" id="319707"/>
    <lineage>
        <taxon>Bacteria</taxon>
        <taxon>Bacillati</taxon>
        <taxon>Actinomycetota</taxon>
        <taxon>Actinomycetes</taxon>
        <taxon>Mycobacteriales</taxon>
        <taxon>Mycobacteriaceae</taxon>
        <taxon>Mycolicibacterium</taxon>
    </lineage>
</organism>
<accession>A0ABN5Z3S6</accession>
<keyword evidence="1" id="KW-0472">Membrane</keyword>